<dbReference type="EC" id="2.7.1.15" evidence="2 12"/>
<proteinExistence type="inferred from homology"/>
<evidence type="ECO:0000256" key="12">
    <source>
        <dbReference type="HAMAP-Rule" id="MF_01987"/>
    </source>
</evidence>
<feature type="binding site" evidence="12">
    <location>
        <position position="191"/>
    </location>
    <ligand>
        <name>ATP</name>
        <dbReference type="ChEBI" id="CHEBI:30616"/>
    </ligand>
</feature>
<dbReference type="EMBL" id="VDFR01000070">
    <property type="protein sequence ID" value="TNC45013.1"/>
    <property type="molecule type" value="Genomic_DNA"/>
</dbReference>
<keyword evidence="7 12" id="KW-0418">Kinase</keyword>
<evidence type="ECO:0000256" key="10">
    <source>
        <dbReference type="ARBA" id="ARBA00022958"/>
    </source>
</evidence>
<evidence type="ECO:0000256" key="7">
    <source>
        <dbReference type="ARBA" id="ARBA00022777"/>
    </source>
</evidence>
<accession>A0A5C4MMQ2</accession>
<dbReference type="GO" id="GO:0005524">
    <property type="term" value="F:ATP binding"/>
    <property type="evidence" value="ECO:0007669"/>
    <property type="project" value="UniProtKB-UniRule"/>
</dbReference>
<gene>
    <name evidence="12" type="primary">rbsK</name>
    <name evidence="15" type="ORF">FHE65_15590</name>
    <name evidence="14" type="ORF">FHE65_33150</name>
</gene>
<evidence type="ECO:0000313" key="15">
    <source>
        <dbReference type="EMBL" id="TNC45013.1"/>
    </source>
</evidence>
<evidence type="ECO:0000313" key="14">
    <source>
        <dbReference type="EMBL" id="TNC30019.1"/>
    </source>
</evidence>
<keyword evidence="12" id="KW-0963">Cytoplasm</keyword>
<keyword evidence="8 12" id="KW-0067">ATP-binding</keyword>
<feature type="binding site" evidence="12">
    <location>
        <position position="232"/>
    </location>
    <ligand>
        <name>K(+)</name>
        <dbReference type="ChEBI" id="CHEBI:29103"/>
    </ligand>
</feature>
<dbReference type="PROSITE" id="PS00584">
    <property type="entry name" value="PFKB_KINASES_2"/>
    <property type="match status" value="1"/>
</dbReference>
<feature type="binding site" evidence="12">
    <location>
        <begin position="18"/>
        <end position="20"/>
    </location>
    <ligand>
        <name>substrate</name>
    </ligand>
</feature>
<evidence type="ECO:0000256" key="8">
    <source>
        <dbReference type="ARBA" id="ARBA00022840"/>
    </source>
</evidence>
<comment type="caution">
    <text evidence="12">Lacks conserved residue(s) required for the propagation of feature annotation.</text>
</comment>
<comment type="activity regulation">
    <text evidence="12">Activated by a monovalent cation that binds near, but not in, the active site. The most likely occupant of the site in vivo is potassium. Ion binding induces a conformational change that may alter substrate affinity.</text>
</comment>
<keyword evidence="6 12" id="KW-0547">Nucleotide-binding</keyword>
<evidence type="ECO:0000313" key="16">
    <source>
        <dbReference type="Proteomes" id="UP000306740"/>
    </source>
</evidence>
<dbReference type="AlphaFoldDB" id="A0A5C4MMQ2"/>
<evidence type="ECO:0000256" key="4">
    <source>
        <dbReference type="ARBA" id="ARBA00022679"/>
    </source>
</evidence>
<dbReference type="PANTHER" id="PTHR10584:SF166">
    <property type="entry name" value="RIBOKINASE"/>
    <property type="match status" value="1"/>
</dbReference>
<comment type="subunit">
    <text evidence="12">Homodimer.</text>
</comment>
<feature type="binding site" evidence="12">
    <location>
        <begin position="210"/>
        <end position="215"/>
    </location>
    <ligand>
        <name>ATP</name>
        <dbReference type="ChEBI" id="CHEBI:30616"/>
    </ligand>
</feature>
<feature type="binding site" evidence="12">
    <location>
        <begin position="46"/>
        <end position="50"/>
    </location>
    <ligand>
        <name>substrate</name>
    </ligand>
</feature>
<name>A0A5C4MMQ2_9ACTN</name>
<feature type="binding site" evidence="12">
    <location>
        <position position="271"/>
    </location>
    <ligand>
        <name>K(+)</name>
        <dbReference type="ChEBI" id="CHEBI:29103"/>
    </ligand>
</feature>
<dbReference type="InterPro" id="IPR002139">
    <property type="entry name" value="Ribo/fructo_kinase"/>
</dbReference>
<comment type="caution">
    <text evidence="15">The sequence shown here is derived from an EMBL/GenBank/DDBJ whole genome shotgun (WGS) entry which is preliminary data.</text>
</comment>
<evidence type="ECO:0000256" key="6">
    <source>
        <dbReference type="ARBA" id="ARBA00022741"/>
    </source>
</evidence>
<protein>
    <recommendedName>
        <fullName evidence="3 12">Ribokinase</fullName>
        <shortName evidence="12">RK</shortName>
        <ecNumber evidence="2 12">2.7.1.15</ecNumber>
    </recommendedName>
</protein>
<dbReference type="GO" id="GO:0005829">
    <property type="term" value="C:cytosol"/>
    <property type="evidence" value="ECO:0007669"/>
    <property type="project" value="TreeGrafter"/>
</dbReference>
<organism evidence="15 16">
    <name type="scientific">Mumia zhuanghuii</name>
    <dbReference type="NCBI Taxonomy" id="2585211"/>
    <lineage>
        <taxon>Bacteria</taxon>
        <taxon>Bacillati</taxon>
        <taxon>Actinomycetota</taxon>
        <taxon>Actinomycetes</taxon>
        <taxon>Propionibacteriales</taxon>
        <taxon>Nocardioidaceae</taxon>
        <taxon>Mumia</taxon>
    </lineage>
</organism>
<feature type="binding site" evidence="12">
    <location>
        <position position="234"/>
    </location>
    <ligand>
        <name>K(+)</name>
        <dbReference type="ChEBI" id="CHEBI:29103"/>
    </ligand>
</feature>
<feature type="binding site" evidence="12">
    <location>
        <begin position="237"/>
        <end position="238"/>
    </location>
    <ligand>
        <name>ATP</name>
        <dbReference type="ChEBI" id="CHEBI:30616"/>
    </ligand>
</feature>
<dbReference type="Pfam" id="PF00294">
    <property type="entry name" value="PfkB"/>
    <property type="match status" value="1"/>
</dbReference>
<feature type="binding site" evidence="12">
    <location>
        <position position="147"/>
    </location>
    <ligand>
        <name>substrate</name>
    </ligand>
</feature>
<dbReference type="GO" id="GO:0019303">
    <property type="term" value="P:D-ribose catabolic process"/>
    <property type="evidence" value="ECO:0007669"/>
    <property type="project" value="UniProtKB-UniRule"/>
</dbReference>
<dbReference type="OrthoDB" id="9775849at2"/>
<dbReference type="UniPathway" id="UPA00916">
    <property type="reaction ID" value="UER00889"/>
</dbReference>
<dbReference type="PANTHER" id="PTHR10584">
    <property type="entry name" value="SUGAR KINASE"/>
    <property type="match status" value="1"/>
</dbReference>
<feature type="active site" description="Proton acceptor" evidence="12">
    <location>
        <position position="238"/>
    </location>
</feature>
<keyword evidence="5 12" id="KW-0479">Metal-binding</keyword>
<dbReference type="InterPro" id="IPR011877">
    <property type="entry name" value="Ribokinase"/>
</dbReference>
<dbReference type="PRINTS" id="PR00990">
    <property type="entry name" value="RIBOKINASE"/>
</dbReference>
<comment type="subcellular location">
    <subcellularLocation>
        <location evidence="12">Cytoplasm</location>
    </subcellularLocation>
</comment>
<keyword evidence="10 12" id="KW-0630">Potassium</keyword>
<feature type="binding site" evidence="12">
    <location>
        <position position="273"/>
    </location>
    <ligand>
        <name>K(+)</name>
        <dbReference type="ChEBI" id="CHEBI:29103"/>
    </ligand>
</feature>
<feature type="binding site" evidence="12">
    <location>
        <position position="238"/>
    </location>
    <ligand>
        <name>substrate</name>
    </ligand>
</feature>
<comment type="cofactor">
    <cofactor evidence="12">
        <name>Mg(2+)</name>
        <dbReference type="ChEBI" id="CHEBI:18420"/>
    </cofactor>
    <text evidence="12">Requires a divalent cation, most likely magnesium in vivo, as an electrophilic catalyst to aid phosphoryl group transfer. It is the chelate of the metal and the nucleotide that is the actual substrate.</text>
</comment>
<keyword evidence="11 12" id="KW-0119">Carbohydrate metabolism</keyword>
<reference evidence="15 16" key="1">
    <citation type="submission" date="2019-05" db="EMBL/GenBank/DDBJ databases">
        <title>Mumia sp. nov., isolated from the intestinal contents of plateau pika (Ochotona curzoniae) in the Qinghai-Tibet plateau of China.</title>
        <authorList>
            <person name="Tian Z."/>
        </authorList>
    </citation>
    <scope>NUCLEOTIDE SEQUENCE [LARGE SCALE GENOMIC DNA]</scope>
    <source>
        <strain evidence="16">527</strain>
        <strain evidence="15">Z527</strain>
    </source>
</reference>
<evidence type="ECO:0000256" key="3">
    <source>
        <dbReference type="ARBA" id="ARBA00016943"/>
    </source>
</evidence>
<evidence type="ECO:0000259" key="13">
    <source>
        <dbReference type="Pfam" id="PF00294"/>
    </source>
</evidence>
<comment type="function">
    <text evidence="12">Catalyzes the phosphorylation of ribose at O-5 in a reaction requiring ATP and magnesium. The resulting D-ribose-5-phosphate can then be used either for sythesis of nucleotides, histidine, and tryptophan, or as a component of the pentose phosphate pathway.</text>
</comment>
<feature type="binding site" evidence="12">
    <location>
        <position position="268"/>
    </location>
    <ligand>
        <name>K(+)</name>
        <dbReference type="ChEBI" id="CHEBI:29103"/>
    </ligand>
</feature>
<dbReference type="Proteomes" id="UP000306740">
    <property type="component" value="Unassembled WGS sequence"/>
</dbReference>
<evidence type="ECO:0000256" key="9">
    <source>
        <dbReference type="ARBA" id="ARBA00022842"/>
    </source>
</evidence>
<evidence type="ECO:0000256" key="1">
    <source>
        <dbReference type="ARBA" id="ARBA00005380"/>
    </source>
</evidence>
<sequence length="277" mass="26890">MTSAAAGGGRVVVVGSLNVDLVTTVPRHPAPGETVLGADLVRLRGGKGANQALAARRAGAAVAIVGRIGDDADGDAYRAAMADAGVDVTCLVTTPGVPTGTALIVVDREGENAIVVAPGANARLDATDVHAAGGLIEAADVVLVQLEIGDEAVRAAADIAERAGTRLVLNASPVRDLPPALLRTADPVVVNEPEAAAYGLTGGEQSVCITLGGRGATWGGTTAAAPHVTPVDTTGAGDAFAGALAAALATGGSAVDALDAAVAAGAEATTWPGAQPV</sequence>
<keyword evidence="9 12" id="KW-0460">Magnesium</keyword>
<dbReference type="GO" id="GO:0004747">
    <property type="term" value="F:ribokinase activity"/>
    <property type="evidence" value="ECO:0007669"/>
    <property type="project" value="UniProtKB-UniRule"/>
</dbReference>
<evidence type="ECO:0000256" key="5">
    <source>
        <dbReference type="ARBA" id="ARBA00022723"/>
    </source>
</evidence>
<keyword evidence="4 12" id="KW-0808">Transferase</keyword>
<feature type="domain" description="Carbohydrate kinase PfkB" evidence="13">
    <location>
        <begin position="10"/>
        <end position="275"/>
    </location>
</feature>
<dbReference type="HAMAP" id="MF_01987">
    <property type="entry name" value="Ribokinase"/>
    <property type="match status" value="1"/>
</dbReference>
<comment type="catalytic activity">
    <reaction evidence="12">
        <text>D-ribose + ATP = D-ribose 5-phosphate + ADP + H(+)</text>
        <dbReference type="Rhea" id="RHEA:13697"/>
        <dbReference type="ChEBI" id="CHEBI:15378"/>
        <dbReference type="ChEBI" id="CHEBI:30616"/>
        <dbReference type="ChEBI" id="CHEBI:47013"/>
        <dbReference type="ChEBI" id="CHEBI:78346"/>
        <dbReference type="ChEBI" id="CHEBI:456216"/>
        <dbReference type="EC" id="2.7.1.15"/>
    </reaction>
</comment>
<dbReference type="EMBL" id="VDFR01000225">
    <property type="protein sequence ID" value="TNC30019.1"/>
    <property type="molecule type" value="Genomic_DNA"/>
</dbReference>
<dbReference type="GO" id="GO:0046872">
    <property type="term" value="F:metal ion binding"/>
    <property type="evidence" value="ECO:0007669"/>
    <property type="project" value="UniProtKB-KW"/>
</dbReference>
<dbReference type="RefSeq" id="WP_139106184.1">
    <property type="nucleotide sequence ID" value="NZ_VDFR01000070.1"/>
</dbReference>
<dbReference type="SUPFAM" id="SSF53613">
    <property type="entry name" value="Ribokinase-like"/>
    <property type="match status" value="1"/>
</dbReference>
<dbReference type="Gene3D" id="3.40.1190.20">
    <property type="match status" value="1"/>
</dbReference>
<dbReference type="InterPro" id="IPR011611">
    <property type="entry name" value="PfkB_dom"/>
</dbReference>
<comment type="similarity">
    <text evidence="1">Belongs to the carbohydrate kinase pfkB family.</text>
</comment>
<comment type="pathway">
    <text evidence="12">Carbohydrate metabolism; D-ribose degradation; D-ribose 5-phosphate from beta-D-ribopyranose: step 2/2.</text>
</comment>
<evidence type="ECO:0000256" key="11">
    <source>
        <dbReference type="ARBA" id="ARBA00023277"/>
    </source>
</evidence>
<dbReference type="InterPro" id="IPR029056">
    <property type="entry name" value="Ribokinase-like"/>
</dbReference>
<evidence type="ECO:0000256" key="2">
    <source>
        <dbReference type="ARBA" id="ARBA00012035"/>
    </source>
</evidence>
<dbReference type="InterPro" id="IPR002173">
    <property type="entry name" value="Carboh/pur_kinase_PfkB_CS"/>
</dbReference>
<comment type="similarity">
    <text evidence="12">Belongs to the carbohydrate kinase PfkB family. Ribokinase subfamily.</text>
</comment>